<dbReference type="InterPro" id="IPR053348">
    <property type="entry name" value="KPLCE"/>
</dbReference>
<dbReference type="EMBL" id="GEDG01015553">
    <property type="protein sequence ID" value="JAP23364.1"/>
    <property type="molecule type" value="Transcribed_RNA"/>
</dbReference>
<protein>
    <submittedName>
        <fullName evidence="2">Putative ovule protein</fullName>
    </submittedName>
</protein>
<evidence type="ECO:0000256" key="1">
    <source>
        <dbReference type="SAM" id="SignalP"/>
    </source>
</evidence>
<keyword evidence="1" id="KW-0732">Signal</keyword>
<dbReference type="PANTHER" id="PTHR35022">
    <property type="entry name" value="G_PROTEIN_RECEP_F1_2 DOMAIN-CONTAINING PROTEIN"/>
    <property type="match status" value="1"/>
</dbReference>
<feature type="signal peptide" evidence="1">
    <location>
        <begin position="1"/>
        <end position="28"/>
    </location>
</feature>
<reference evidence="2" key="1">
    <citation type="submission" date="2015-12" db="EMBL/GenBank/DDBJ databases">
        <title>Gene expression during late stages of embryo sac development: a critical building block for successful pollen-pistil interactions.</title>
        <authorList>
            <person name="Liu Y."/>
            <person name="Joly V."/>
            <person name="Sabar M."/>
            <person name="Matton D.P."/>
        </authorList>
    </citation>
    <scope>NUCLEOTIDE SEQUENCE</scope>
</reference>
<proteinExistence type="predicted"/>
<sequence length="103" mass="11696">MRSFWNLGQLPLLAFALAICFVASTVVADYSYGYTSPSPSYTLRSTTNHHLHLHPTIMNQLHTTRNRRNMLNILHHTITSHRCLPSTTITSPLLLQSITTNHQ</sequence>
<accession>A0A0V0IIS2</accession>
<dbReference type="PANTHER" id="PTHR35022:SF25">
    <property type="entry name" value="EXTENSIN DOMAIN-CONTAINING PROTEIN"/>
    <property type="match status" value="1"/>
</dbReference>
<organism evidence="2">
    <name type="scientific">Solanum chacoense</name>
    <name type="common">Chaco potato</name>
    <dbReference type="NCBI Taxonomy" id="4108"/>
    <lineage>
        <taxon>Eukaryota</taxon>
        <taxon>Viridiplantae</taxon>
        <taxon>Streptophyta</taxon>
        <taxon>Embryophyta</taxon>
        <taxon>Tracheophyta</taxon>
        <taxon>Spermatophyta</taxon>
        <taxon>Magnoliopsida</taxon>
        <taxon>eudicotyledons</taxon>
        <taxon>Gunneridae</taxon>
        <taxon>Pentapetalae</taxon>
        <taxon>asterids</taxon>
        <taxon>lamiids</taxon>
        <taxon>Solanales</taxon>
        <taxon>Solanaceae</taxon>
        <taxon>Solanoideae</taxon>
        <taxon>Solaneae</taxon>
        <taxon>Solanum</taxon>
    </lineage>
</organism>
<dbReference type="EMBL" id="GEDG01005925">
    <property type="protein sequence ID" value="JAP32542.1"/>
    <property type="molecule type" value="Transcribed_RNA"/>
</dbReference>
<dbReference type="EMBL" id="GEDG01005822">
    <property type="protein sequence ID" value="JAP32643.1"/>
    <property type="molecule type" value="Transcribed_RNA"/>
</dbReference>
<dbReference type="EMBL" id="GEDG01015549">
    <property type="protein sequence ID" value="JAP23368.1"/>
    <property type="molecule type" value="Transcribed_RNA"/>
</dbReference>
<dbReference type="AlphaFoldDB" id="A0A0V0IIS2"/>
<evidence type="ECO:0000313" key="2">
    <source>
        <dbReference type="EMBL" id="JAP32542.1"/>
    </source>
</evidence>
<name>A0A0V0IIS2_SOLCH</name>
<feature type="chain" id="PRO_5007437757" evidence="1">
    <location>
        <begin position="29"/>
        <end position="103"/>
    </location>
</feature>